<reference evidence="2 3" key="1">
    <citation type="submission" date="2019-07" db="EMBL/GenBank/DDBJ databases">
        <title>Genomics analysis of Aphanomyces spp. identifies a new class of oomycete effector associated with host adaptation.</title>
        <authorList>
            <person name="Gaulin E."/>
        </authorList>
    </citation>
    <scope>NUCLEOTIDE SEQUENCE [LARGE SCALE GENOMIC DNA]</scope>
    <source>
        <strain evidence="2 3">ATCC 201684</strain>
    </source>
</reference>
<proteinExistence type="predicted"/>
<feature type="signal peptide" evidence="1">
    <location>
        <begin position="1"/>
        <end position="20"/>
    </location>
</feature>
<feature type="chain" id="PRO_5026339443" description="RxLR effector protein" evidence="1">
    <location>
        <begin position="21"/>
        <end position="179"/>
    </location>
</feature>
<evidence type="ECO:0000313" key="2">
    <source>
        <dbReference type="EMBL" id="KAF0730052.1"/>
    </source>
</evidence>
<organism evidence="2 3">
    <name type="scientific">Aphanomyces euteiches</name>
    <dbReference type="NCBI Taxonomy" id="100861"/>
    <lineage>
        <taxon>Eukaryota</taxon>
        <taxon>Sar</taxon>
        <taxon>Stramenopiles</taxon>
        <taxon>Oomycota</taxon>
        <taxon>Saprolegniomycetes</taxon>
        <taxon>Saprolegniales</taxon>
        <taxon>Verrucalvaceae</taxon>
        <taxon>Aphanomyces</taxon>
    </lineage>
</organism>
<accession>A0A6G0WRL4</accession>
<comment type="caution">
    <text evidence="2">The sequence shown here is derived from an EMBL/GenBank/DDBJ whole genome shotgun (WGS) entry which is preliminary data.</text>
</comment>
<evidence type="ECO:0008006" key="4">
    <source>
        <dbReference type="Google" id="ProtNLM"/>
    </source>
</evidence>
<dbReference type="Proteomes" id="UP000481153">
    <property type="component" value="Unassembled WGS sequence"/>
</dbReference>
<evidence type="ECO:0000313" key="3">
    <source>
        <dbReference type="Proteomes" id="UP000481153"/>
    </source>
</evidence>
<gene>
    <name evidence="2" type="ORF">Ae201684_012450</name>
</gene>
<name>A0A6G0WRL4_9STRA</name>
<sequence length="179" mass="18881">MAQLNLLVVLVLALLAFVTADINDISVDRKYIKVGEPHLDENGEMVQDQVEQITLREHKHDPNAPVKKAPARKQFFFTALALAAKGIAVGVKVAKGVALGAKIAKGAAVAAKAGKAAATASKVVAGAKKAGTVLGKAQKVVNTVQRGANAIRNGVNTARNVVHRLRGRKLSESKHKFIE</sequence>
<dbReference type="VEuPathDB" id="FungiDB:AeMF1_004790"/>
<protein>
    <recommendedName>
        <fullName evidence="4">RxLR effector protein</fullName>
    </recommendedName>
</protein>
<dbReference type="AlphaFoldDB" id="A0A6G0WRL4"/>
<keyword evidence="1" id="KW-0732">Signal</keyword>
<evidence type="ECO:0000256" key="1">
    <source>
        <dbReference type="SAM" id="SignalP"/>
    </source>
</evidence>
<keyword evidence="3" id="KW-1185">Reference proteome</keyword>
<dbReference type="EMBL" id="VJMJ01000157">
    <property type="protein sequence ID" value="KAF0730052.1"/>
    <property type="molecule type" value="Genomic_DNA"/>
</dbReference>